<evidence type="ECO:0008006" key="4">
    <source>
        <dbReference type="Google" id="ProtNLM"/>
    </source>
</evidence>
<reference evidence="2 3" key="1">
    <citation type="submission" date="2024-10" db="EMBL/GenBank/DDBJ databases">
        <title>The Natural Products Discovery Center: Release of the First 8490 Sequenced Strains for Exploring Actinobacteria Biosynthetic Diversity.</title>
        <authorList>
            <person name="Kalkreuter E."/>
            <person name="Kautsar S.A."/>
            <person name="Yang D."/>
            <person name="Bader C.D."/>
            <person name="Teijaro C.N."/>
            <person name="Fluegel L."/>
            <person name="Davis C.M."/>
            <person name="Simpson J.R."/>
            <person name="Lauterbach L."/>
            <person name="Steele A.D."/>
            <person name="Gui C."/>
            <person name="Meng S."/>
            <person name="Li G."/>
            <person name="Viehrig K."/>
            <person name="Ye F."/>
            <person name="Su P."/>
            <person name="Kiefer A.F."/>
            <person name="Nichols A."/>
            <person name="Cepeda A.J."/>
            <person name="Yan W."/>
            <person name="Fan B."/>
            <person name="Jiang Y."/>
            <person name="Adhikari A."/>
            <person name="Zheng C.-J."/>
            <person name="Schuster L."/>
            <person name="Cowan T.M."/>
            <person name="Smanski M.J."/>
            <person name="Chevrette M.G."/>
            <person name="De Carvalho L.P.S."/>
            <person name="Shen B."/>
        </authorList>
    </citation>
    <scope>NUCLEOTIDE SEQUENCE [LARGE SCALE GENOMIC DNA]</scope>
    <source>
        <strain evidence="2 3">NPDC002593</strain>
    </source>
</reference>
<organism evidence="2 3">
    <name type="scientific">Nocardia jiangxiensis</name>
    <dbReference type="NCBI Taxonomy" id="282685"/>
    <lineage>
        <taxon>Bacteria</taxon>
        <taxon>Bacillati</taxon>
        <taxon>Actinomycetota</taxon>
        <taxon>Actinomycetes</taxon>
        <taxon>Mycobacteriales</taxon>
        <taxon>Nocardiaceae</taxon>
        <taxon>Nocardia</taxon>
    </lineage>
</organism>
<sequence length="130" mass="12865">MRRMLFALSALAAILLTLPAAGCSASPGGSSAPSTPAAPQGTVKVQAGTGTERFPVPMVAVRVTRCSGNDASATLTTGNDGAASHSFPPGCYHAIVTSVPSGCSPDAVANAQVDVKPADTAVAKFLIHCA</sequence>
<name>A0ABW6S9G7_9NOCA</name>
<comment type="caution">
    <text evidence="2">The sequence shown here is derived from an EMBL/GenBank/DDBJ whole genome shotgun (WGS) entry which is preliminary data.</text>
</comment>
<accession>A0ABW6S9G7</accession>
<evidence type="ECO:0000256" key="1">
    <source>
        <dbReference type="SAM" id="SignalP"/>
    </source>
</evidence>
<proteinExistence type="predicted"/>
<keyword evidence="3" id="KW-1185">Reference proteome</keyword>
<protein>
    <recommendedName>
        <fullName evidence="4">Carboxypeptidase regulatory-like domain-containing protein</fullName>
    </recommendedName>
</protein>
<dbReference type="EMBL" id="JBIAQY010000016">
    <property type="protein sequence ID" value="MFF3572953.1"/>
    <property type="molecule type" value="Genomic_DNA"/>
</dbReference>
<evidence type="ECO:0000313" key="3">
    <source>
        <dbReference type="Proteomes" id="UP001601992"/>
    </source>
</evidence>
<keyword evidence="1" id="KW-0732">Signal</keyword>
<dbReference type="Proteomes" id="UP001601992">
    <property type="component" value="Unassembled WGS sequence"/>
</dbReference>
<feature type="chain" id="PRO_5046834391" description="Carboxypeptidase regulatory-like domain-containing protein" evidence="1">
    <location>
        <begin position="26"/>
        <end position="130"/>
    </location>
</feature>
<feature type="signal peptide" evidence="1">
    <location>
        <begin position="1"/>
        <end position="25"/>
    </location>
</feature>
<evidence type="ECO:0000313" key="2">
    <source>
        <dbReference type="EMBL" id="MFF3572953.1"/>
    </source>
</evidence>
<dbReference type="RefSeq" id="WP_387406241.1">
    <property type="nucleotide sequence ID" value="NZ_JBIAQY010000016.1"/>
</dbReference>
<gene>
    <name evidence="2" type="ORF">ACFYXQ_34830</name>
</gene>